<sequence length="502" mass="57024">MKDVKKILIGICGLMLFVLSSCDLATHPYDGKSSEQALDTVQGLEAATRGNYQVLVGGDSYYYYAKHLFYMNEFPGDNVSLAGTTTDPLFYAYNYEHIKNMGNAERLWRDGYKIIAGANKVIDAIGDQSSTEYDQIKGENLFLRAMVHHQLVSIFGRPYVQNPQQNLGVPIVDFTDVEKRPKRATVAEVYDFIIDDLKTAASLMTKQKNSSFASTEAAYALLSRVYLNMDKNKLAREYANKVINSNRYQLVDTPTFREYFTIPNENNPETIFAIKHTEENDHGYGNIGSMYLKGDDGVGWGEMYASESYRDALGRYEDDARHAFIEPQYKRDDDGNIITDPNGDPVLEKRNGYPKYYVNKFSYQSGIVSLSSPVVLRLAEMYLNRAEANAKIGNNDQAVIDDVNRIRKRAGLSGSELYTVGNYKHHSSLLDVVLEERRLELAFEGHRKYDLLRNDRPIERNYPGTHLDPGQTTQVIQPSDPRVVFFIPESEMQLNENLEQNP</sequence>
<dbReference type="Gene3D" id="1.25.40.390">
    <property type="match status" value="1"/>
</dbReference>
<evidence type="ECO:0000256" key="5">
    <source>
        <dbReference type="ARBA" id="ARBA00023237"/>
    </source>
</evidence>
<dbReference type="EMBL" id="JAALLS010000016">
    <property type="protein sequence ID" value="NGP89175.1"/>
    <property type="molecule type" value="Genomic_DNA"/>
</dbReference>
<evidence type="ECO:0000256" key="2">
    <source>
        <dbReference type="ARBA" id="ARBA00006275"/>
    </source>
</evidence>
<dbReference type="Proteomes" id="UP000479132">
    <property type="component" value="Unassembled WGS sequence"/>
</dbReference>
<feature type="chain" id="PRO_5026700084" evidence="6">
    <location>
        <begin position="26"/>
        <end position="502"/>
    </location>
</feature>
<accession>A0A6M1T756</accession>
<evidence type="ECO:0000256" key="4">
    <source>
        <dbReference type="ARBA" id="ARBA00023136"/>
    </source>
</evidence>
<gene>
    <name evidence="9" type="ORF">G3569_12515</name>
</gene>
<evidence type="ECO:0000256" key="3">
    <source>
        <dbReference type="ARBA" id="ARBA00022729"/>
    </source>
</evidence>
<dbReference type="AlphaFoldDB" id="A0A6M1T756"/>
<feature type="domain" description="SusD-like N-terminal" evidence="8">
    <location>
        <begin position="65"/>
        <end position="227"/>
    </location>
</feature>
<evidence type="ECO:0000256" key="6">
    <source>
        <dbReference type="SAM" id="SignalP"/>
    </source>
</evidence>
<protein>
    <submittedName>
        <fullName evidence="9">RagB/SusD family nutrient uptake outer membrane protein</fullName>
    </submittedName>
</protein>
<comment type="subcellular location">
    <subcellularLocation>
        <location evidence="1">Cell outer membrane</location>
    </subcellularLocation>
</comment>
<evidence type="ECO:0000313" key="10">
    <source>
        <dbReference type="Proteomes" id="UP000479132"/>
    </source>
</evidence>
<dbReference type="PROSITE" id="PS51257">
    <property type="entry name" value="PROKAR_LIPOPROTEIN"/>
    <property type="match status" value="1"/>
</dbReference>
<dbReference type="GO" id="GO:0009279">
    <property type="term" value="C:cell outer membrane"/>
    <property type="evidence" value="ECO:0007669"/>
    <property type="project" value="UniProtKB-SubCell"/>
</dbReference>
<feature type="domain" description="RagB/SusD" evidence="7">
    <location>
        <begin position="353"/>
        <end position="502"/>
    </location>
</feature>
<dbReference type="RefSeq" id="WP_165269629.1">
    <property type="nucleotide sequence ID" value="NZ_JAALLS010000016.1"/>
</dbReference>
<evidence type="ECO:0000259" key="7">
    <source>
        <dbReference type="Pfam" id="PF07980"/>
    </source>
</evidence>
<evidence type="ECO:0000259" key="8">
    <source>
        <dbReference type="Pfam" id="PF14322"/>
    </source>
</evidence>
<keyword evidence="10" id="KW-1185">Reference proteome</keyword>
<evidence type="ECO:0000313" key="9">
    <source>
        <dbReference type="EMBL" id="NGP89175.1"/>
    </source>
</evidence>
<comment type="caution">
    <text evidence="9">The sequence shown here is derived from an EMBL/GenBank/DDBJ whole genome shotgun (WGS) entry which is preliminary data.</text>
</comment>
<organism evidence="9 10">
    <name type="scientific">Fodinibius halophilus</name>
    <dbReference type="NCBI Taxonomy" id="1736908"/>
    <lineage>
        <taxon>Bacteria</taxon>
        <taxon>Pseudomonadati</taxon>
        <taxon>Balneolota</taxon>
        <taxon>Balneolia</taxon>
        <taxon>Balneolales</taxon>
        <taxon>Balneolaceae</taxon>
        <taxon>Fodinibius</taxon>
    </lineage>
</organism>
<keyword evidence="4" id="KW-0472">Membrane</keyword>
<dbReference type="CDD" id="cd08977">
    <property type="entry name" value="SusD"/>
    <property type="match status" value="1"/>
</dbReference>
<dbReference type="InterPro" id="IPR012944">
    <property type="entry name" value="SusD_RagB_dom"/>
</dbReference>
<dbReference type="InterPro" id="IPR033985">
    <property type="entry name" value="SusD-like_N"/>
</dbReference>
<comment type="similarity">
    <text evidence="2">Belongs to the SusD family.</text>
</comment>
<name>A0A6M1T756_9BACT</name>
<keyword evidence="5" id="KW-0998">Cell outer membrane</keyword>
<evidence type="ECO:0000256" key="1">
    <source>
        <dbReference type="ARBA" id="ARBA00004442"/>
    </source>
</evidence>
<feature type="signal peptide" evidence="6">
    <location>
        <begin position="1"/>
        <end position="25"/>
    </location>
</feature>
<keyword evidence="3 6" id="KW-0732">Signal</keyword>
<proteinExistence type="inferred from homology"/>
<dbReference type="InterPro" id="IPR011990">
    <property type="entry name" value="TPR-like_helical_dom_sf"/>
</dbReference>
<dbReference type="Pfam" id="PF07980">
    <property type="entry name" value="SusD_RagB"/>
    <property type="match status" value="1"/>
</dbReference>
<dbReference type="SUPFAM" id="SSF48452">
    <property type="entry name" value="TPR-like"/>
    <property type="match status" value="1"/>
</dbReference>
<reference evidence="9 10" key="1">
    <citation type="submission" date="2020-02" db="EMBL/GenBank/DDBJ databases">
        <title>Aliifodinibius halophilus 2W32, complete genome.</title>
        <authorList>
            <person name="Li Y."/>
            <person name="Wu S."/>
        </authorList>
    </citation>
    <scope>NUCLEOTIDE SEQUENCE [LARGE SCALE GENOMIC DNA]</scope>
    <source>
        <strain evidence="9 10">2W32</strain>
    </source>
</reference>
<dbReference type="Pfam" id="PF14322">
    <property type="entry name" value="SusD-like_3"/>
    <property type="match status" value="1"/>
</dbReference>